<feature type="domain" description="C2H2-type" evidence="8">
    <location>
        <begin position="109"/>
        <end position="131"/>
    </location>
</feature>
<comment type="subcellular location">
    <subcellularLocation>
        <location evidence="1">Nucleus</location>
    </subcellularLocation>
</comment>
<dbReference type="GO" id="GO:0008270">
    <property type="term" value="F:zinc ion binding"/>
    <property type="evidence" value="ECO:0007669"/>
    <property type="project" value="UniProtKB-KW"/>
</dbReference>
<keyword evidence="3" id="KW-0677">Repeat</keyword>
<feature type="region of interest" description="Disordered" evidence="7">
    <location>
        <begin position="1"/>
        <end position="24"/>
    </location>
</feature>
<evidence type="ECO:0000256" key="2">
    <source>
        <dbReference type="ARBA" id="ARBA00022723"/>
    </source>
</evidence>
<evidence type="ECO:0000259" key="8">
    <source>
        <dbReference type="Pfam" id="PF12874"/>
    </source>
</evidence>
<dbReference type="Gene3D" id="3.30.160.60">
    <property type="entry name" value="Classic Zinc Finger"/>
    <property type="match status" value="1"/>
</dbReference>
<dbReference type="InterPro" id="IPR036236">
    <property type="entry name" value="Znf_C2H2_sf"/>
</dbReference>
<dbReference type="AlphaFoldDB" id="A0A6P8RIF6"/>
<accession>A0A6P8RIF6</accession>
<organism evidence="9 10">
    <name type="scientific">Geotrypetes seraphini</name>
    <name type="common">Gaboon caecilian</name>
    <name type="synonym">Caecilia seraphini</name>
    <dbReference type="NCBI Taxonomy" id="260995"/>
    <lineage>
        <taxon>Eukaryota</taxon>
        <taxon>Metazoa</taxon>
        <taxon>Chordata</taxon>
        <taxon>Craniata</taxon>
        <taxon>Vertebrata</taxon>
        <taxon>Euteleostomi</taxon>
        <taxon>Amphibia</taxon>
        <taxon>Gymnophiona</taxon>
        <taxon>Geotrypetes</taxon>
    </lineage>
</organism>
<evidence type="ECO:0000256" key="5">
    <source>
        <dbReference type="ARBA" id="ARBA00022833"/>
    </source>
</evidence>
<protein>
    <submittedName>
        <fullName evidence="10">Zinc finger protein 385B-like</fullName>
    </submittedName>
</protein>
<keyword evidence="2" id="KW-0479">Metal-binding</keyword>
<evidence type="ECO:0000256" key="4">
    <source>
        <dbReference type="ARBA" id="ARBA00022771"/>
    </source>
</evidence>
<dbReference type="OrthoDB" id="434647at2759"/>
<dbReference type="GO" id="GO:0005634">
    <property type="term" value="C:nucleus"/>
    <property type="evidence" value="ECO:0007669"/>
    <property type="project" value="UniProtKB-SubCell"/>
</dbReference>
<feature type="compositionally biased region" description="Polar residues" evidence="7">
    <location>
        <begin position="1"/>
        <end position="20"/>
    </location>
</feature>
<keyword evidence="4" id="KW-0863">Zinc-finger</keyword>
<keyword evidence="6" id="KW-0539">Nucleus</keyword>
<dbReference type="InterPro" id="IPR051868">
    <property type="entry name" value="ZN346_ZMAT4"/>
</dbReference>
<dbReference type="InterPro" id="IPR013087">
    <property type="entry name" value="Znf_C2H2_type"/>
</dbReference>
<dbReference type="InParanoid" id="A0A6P8RIF6"/>
<evidence type="ECO:0000313" key="9">
    <source>
        <dbReference type="Proteomes" id="UP000515159"/>
    </source>
</evidence>
<dbReference type="KEGG" id="gsh:117361388"/>
<dbReference type="RefSeq" id="XP_033802526.1">
    <property type="nucleotide sequence ID" value="XM_033946635.1"/>
</dbReference>
<evidence type="ECO:0000256" key="6">
    <source>
        <dbReference type="ARBA" id="ARBA00023242"/>
    </source>
</evidence>
<dbReference type="Pfam" id="PF12874">
    <property type="entry name" value="zf-met"/>
    <property type="match status" value="1"/>
</dbReference>
<evidence type="ECO:0000256" key="3">
    <source>
        <dbReference type="ARBA" id="ARBA00022737"/>
    </source>
</evidence>
<keyword evidence="9" id="KW-1185">Reference proteome</keyword>
<reference evidence="10" key="1">
    <citation type="submission" date="2025-08" db="UniProtKB">
        <authorList>
            <consortium name="RefSeq"/>
        </authorList>
    </citation>
    <scope>IDENTIFICATION</scope>
</reference>
<dbReference type="PANTHER" id="PTHR46144">
    <property type="entry name" value="ZINC FINGER PROTEIN 385B-LIKE"/>
    <property type="match status" value="1"/>
</dbReference>
<keyword evidence="5" id="KW-0862">Zinc</keyword>
<gene>
    <name evidence="10" type="primary">LOC117361388</name>
</gene>
<dbReference type="GeneID" id="117361388"/>
<dbReference type="SUPFAM" id="SSF57667">
    <property type="entry name" value="beta-beta-alpha zinc fingers"/>
    <property type="match status" value="1"/>
</dbReference>
<proteinExistence type="predicted"/>
<evidence type="ECO:0000313" key="10">
    <source>
        <dbReference type="RefSeq" id="XP_033802526.1"/>
    </source>
</evidence>
<name>A0A6P8RIF6_GEOSA</name>
<evidence type="ECO:0000256" key="1">
    <source>
        <dbReference type="ARBA" id="ARBA00004123"/>
    </source>
</evidence>
<dbReference type="Proteomes" id="UP000515159">
    <property type="component" value="Chromosome 5"/>
</dbReference>
<sequence length="169" mass="18877">MGPLSSAQQPARPEQLNNLETMEVDDFASDQEAEALPQVEEMEILDQVFPEQEAMEIGMKHPLSPDFVLENGNMNSTTFLWSFEENGQQHDGPNYQLNNETKKVLFSLCEVCNIQLNTAAQAEVHYSGKSHLKRMKQLNNGKLPTNTAPSSLLVSTSTAFTLITQSRAY</sequence>
<dbReference type="PANTHER" id="PTHR46144:SF6">
    <property type="entry name" value="C2H2-TYPE DOMAIN-CONTAINING PROTEIN"/>
    <property type="match status" value="1"/>
</dbReference>
<evidence type="ECO:0000256" key="7">
    <source>
        <dbReference type="SAM" id="MobiDB-lite"/>
    </source>
</evidence>